<dbReference type="PIRSF" id="PIRSF002741">
    <property type="entry name" value="MppA"/>
    <property type="match status" value="1"/>
</dbReference>
<dbReference type="RefSeq" id="WP_128269905.1">
    <property type="nucleotide sequence ID" value="NZ_SAUW01000011.1"/>
</dbReference>
<evidence type="ECO:0000259" key="5">
    <source>
        <dbReference type="Pfam" id="PF00496"/>
    </source>
</evidence>
<comment type="subcellular location">
    <subcellularLocation>
        <location evidence="1">Periplasm</location>
    </subcellularLocation>
</comment>
<evidence type="ECO:0000256" key="3">
    <source>
        <dbReference type="ARBA" id="ARBA00022729"/>
    </source>
</evidence>
<dbReference type="GO" id="GO:0015833">
    <property type="term" value="P:peptide transport"/>
    <property type="evidence" value="ECO:0007669"/>
    <property type="project" value="TreeGrafter"/>
</dbReference>
<protein>
    <submittedName>
        <fullName evidence="6">ABC transporter substrate-binding protein</fullName>
    </submittedName>
</protein>
<dbReference type="Gene3D" id="3.10.105.10">
    <property type="entry name" value="Dipeptide-binding Protein, Domain 3"/>
    <property type="match status" value="1"/>
</dbReference>
<evidence type="ECO:0000313" key="7">
    <source>
        <dbReference type="Proteomes" id="UP000285710"/>
    </source>
</evidence>
<evidence type="ECO:0000313" key="6">
    <source>
        <dbReference type="EMBL" id="RWR11017.1"/>
    </source>
</evidence>
<keyword evidence="7" id="KW-1185">Reference proteome</keyword>
<feature type="chain" id="PRO_5019448812" evidence="4">
    <location>
        <begin position="27"/>
        <end position="529"/>
    </location>
</feature>
<proteinExistence type="inferred from homology"/>
<evidence type="ECO:0000256" key="4">
    <source>
        <dbReference type="SAM" id="SignalP"/>
    </source>
</evidence>
<accession>A0A443ITI6</accession>
<dbReference type="InterPro" id="IPR023765">
    <property type="entry name" value="SBP_5_CS"/>
</dbReference>
<dbReference type="SUPFAM" id="SSF53850">
    <property type="entry name" value="Periplasmic binding protein-like II"/>
    <property type="match status" value="1"/>
</dbReference>
<name>A0A443ITI6_9RHOB</name>
<dbReference type="PANTHER" id="PTHR30290">
    <property type="entry name" value="PERIPLASMIC BINDING COMPONENT OF ABC TRANSPORTER"/>
    <property type="match status" value="1"/>
</dbReference>
<dbReference type="Pfam" id="PF00496">
    <property type="entry name" value="SBP_bac_5"/>
    <property type="match status" value="1"/>
</dbReference>
<dbReference type="GO" id="GO:0043190">
    <property type="term" value="C:ATP-binding cassette (ABC) transporter complex"/>
    <property type="evidence" value="ECO:0007669"/>
    <property type="project" value="InterPro"/>
</dbReference>
<dbReference type="EMBL" id="SAUW01000011">
    <property type="protein sequence ID" value="RWR11017.1"/>
    <property type="molecule type" value="Genomic_DNA"/>
</dbReference>
<dbReference type="Proteomes" id="UP000285710">
    <property type="component" value="Unassembled WGS sequence"/>
</dbReference>
<dbReference type="Gene3D" id="3.40.190.10">
    <property type="entry name" value="Periplasmic binding protein-like II"/>
    <property type="match status" value="1"/>
</dbReference>
<evidence type="ECO:0000256" key="1">
    <source>
        <dbReference type="ARBA" id="ARBA00004418"/>
    </source>
</evidence>
<evidence type="ECO:0000256" key="2">
    <source>
        <dbReference type="ARBA" id="ARBA00005695"/>
    </source>
</evidence>
<feature type="domain" description="Solute-binding protein family 5" evidence="5">
    <location>
        <begin position="75"/>
        <end position="442"/>
    </location>
</feature>
<gene>
    <name evidence="6" type="ORF">D2T33_11820</name>
</gene>
<dbReference type="CDD" id="cd08502">
    <property type="entry name" value="PBP2_NikA_DppA_OppA_like_16"/>
    <property type="match status" value="1"/>
</dbReference>
<feature type="signal peptide" evidence="4">
    <location>
        <begin position="1"/>
        <end position="26"/>
    </location>
</feature>
<dbReference type="PROSITE" id="PS01040">
    <property type="entry name" value="SBP_BACTERIAL_5"/>
    <property type="match status" value="1"/>
</dbReference>
<reference evidence="6 7" key="2">
    <citation type="submission" date="2019-01" db="EMBL/GenBank/DDBJ databases">
        <authorList>
            <person name="Li Y."/>
        </authorList>
    </citation>
    <scope>NUCLEOTIDE SEQUENCE [LARGE SCALE GENOMIC DNA]</scope>
    <source>
        <strain evidence="6 7">2D-5</strain>
    </source>
</reference>
<dbReference type="InterPro" id="IPR000914">
    <property type="entry name" value="SBP_5_dom"/>
</dbReference>
<keyword evidence="3 4" id="KW-0732">Signal</keyword>
<comment type="caution">
    <text evidence="6">The sequence shown here is derived from an EMBL/GenBank/DDBJ whole genome shotgun (WGS) entry which is preliminary data.</text>
</comment>
<organism evidence="6 7">
    <name type="scientific">Paenirhodobacter populi</name>
    <dbReference type="NCBI Taxonomy" id="2306993"/>
    <lineage>
        <taxon>Bacteria</taxon>
        <taxon>Pseudomonadati</taxon>
        <taxon>Pseudomonadota</taxon>
        <taxon>Alphaproteobacteria</taxon>
        <taxon>Rhodobacterales</taxon>
        <taxon>Rhodobacter group</taxon>
        <taxon>Paenirhodobacter</taxon>
    </lineage>
</organism>
<dbReference type="InterPro" id="IPR030678">
    <property type="entry name" value="Peptide/Ni-bd"/>
</dbReference>
<sequence length="529" mass="56931">MFMNRFQSGLLKTTLLSLCLSTAGFAAQAETTITAVMHAPLRAVDPVISTAYILRNYGYMVYDTLLARDSQGAPQPQMADWTVSDDGKTYTFTLRDGLKFHDGAPVTAEDAVASLNRWSQVDKTGQVMASLMSEMAVVDDKTFTMTFPEPTGIALIALSKPSGVAPFILPKAAAETPISQPITSTIGSGPFKFDEAAYQPGVSATFLKNEDYVPRTEPADGLAGGKVVKVDKVVWTTMPDSMTAVNAMLSGEIDFYEQIPHDLLPLVEGNPDFTTEMYRKQGSQNLVRLNFTQPPFDNPKIREAALLALGQQAMLDAQVGAGSQYARTCPAVFGCESPYASDYAADKILEPHPEEAKAALAEAGYDGAPVLLMHATDLNNLAPQGPVIGQQLRDAGFTVDMVSMDWASVVARRASKAPVAEGGWNVFSTTNVLPDVGDPIGFIGVAAGGASSWFGWPDVPEIEELRGKLASTSDPDEQKRIGQEIDKLVIDNEVMIPMGEFYNVTVKSASLTGQLDAEAPVFWNMEKSE</sequence>
<comment type="similarity">
    <text evidence="2">Belongs to the bacterial solute-binding protein 5 family.</text>
</comment>
<dbReference type="GO" id="GO:1904680">
    <property type="term" value="F:peptide transmembrane transporter activity"/>
    <property type="evidence" value="ECO:0007669"/>
    <property type="project" value="TreeGrafter"/>
</dbReference>
<dbReference type="GO" id="GO:0030288">
    <property type="term" value="C:outer membrane-bounded periplasmic space"/>
    <property type="evidence" value="ECO:0007669"/>
    <property type="project" value="UniProtKB-ARBA"/>
</dbReference>
<dbReference type="AlphaFoldDB" id="A0A443ITI6"/>
<reference evidence="6 7" key="1">
    <citation type="submission" date="2019-01" db="EMBL/GenBank/DDBJ databases">
        <title>Sinorhodobacter populi sp. nov. isolated from the symptomatic bark tissue of Populus euramericana canker.</title>
        <authorList>
            <person name="Xu G."/>
        </authorList>
    </citation>
    <scope>NUCLEOTIDE SEQUENCE [LARGE SCALE GENOMIC DNA]</scope>
    <source>
        <strain evidence="6 7">2D-5</strain>
    </source>
</reference>
<dbReference type="PANTHER" id="PTHR30290:SF38">
    <property type="entry name" value="D,D-DIPEPTIDE-BINDING PERIPLASMIC PROTEIN DDPA-RELATED"/>
    <property type="match status" value="1"/>
</dbReference>
<dbReference type="InterPro" id="IPR039424">
    <property type="entry name" value="SBP_5"/>
</dbReference>